<accession>A0A1T4KBS0</accession>
<reference evidence="1 2" key="1">
    <citation type="submission" date="2017-02" db="EMBL/GenBank/DDBJ databases">
        <authorList>
            <person name="Peterson S.W."/>
        </authorList>
    </citation>
    <scope>NUCLEOTIDE SEQUENCE [LARGE SCALE GENOMIC DNA]</scope>
    <source>
        <strain evidence="1 2">ATCC 51222</strain>
    </source>
</reference>
<proteinExistence type="predicted"/>
<dbReference type="EMBL" id="FUWW01000003">
    <property type="protein sequence ID" value="SJZ39898.1"/>
    <property type="molecule type" value="Genomic_DNA"/>
</dbReference>
<dbReference type="RefSeq" id="WP_078767906.1">
    <property type="nucleotide sequence ID" value="NZ_FUWW01000003.1"/>
</dbReference>
<keyword evidence="2" id="KW-1185">Reference proteome</keyword>
<protein>
    <submittedName>
        <fullName evidence="1">Uncharacterized protein</fullName>
    </submittedName>
</protein>
<dbReference type="AlphaFoldDB" id="A0A1T4KBS0"/>
<name>A0A1T4KBS0_9FIRM</name>
<evidence type="ECO:0000313" key="2">
    <source>
        <dbReference type="Proteomes" id="UP000190657"/>
    </source>
</evidence>
<dbReference type="Proteomes" id="UP000190657">
    <property type="component" value="Unassembled WGS sequence"/>
</dbReference>
<sequence>MNTEKVLEILRAIGNFTEDEVKKYSSLVEINKRPFAENEYDESDEALLEYFVATKTNYQIALASGDSEISSFKAGDVSITSSTNGNAVKNAKALLDDACASISHLVADKSFYFREV</sequence>
<gene>
    <name evidence="1" type="ORF">SAMN02745114_00407</name>
</gene>
<dbReference type="STRING" id="290054.SAMN02745114_00407"/>
<evidence type="ECO:0000313" key="1">
    <source>
        <dbReference type="EMBL" id="SJZ39898.1"/>
    </source>
</evidence>
<organism evidence="1 2">
    <name type="scientific">Eubacterium coprostanoligenes</name>
    <dbReference type="NCBI Taxonomy" id="290054"/>
    <lineage>
        <taxon>Bacteria</taxon>
        <taxon>Bacillati</taxon>
        <taxon>Bacillota</taxon>
        <taxon>Clostridia</taxon>
        <taxon>Eubacteriales</taxon>
        <taxon>Eubacteriaceae</taxon>
        <taxon>Eubacterium</taxon>
    </lineage>
</organism>